<organism evidence="4 5">
    <name type="scientific">Maribacter orientalis</name>
    <dbReference type="NCBI Taxonomy" id="228957"/>
    <lineage>
        <taxon>Bacteria</taxon>
        <taxon>Pseudomonadati</taxon>
        <taxon>Bacteroidota</taxon>
        <taxon>Flavobacteriia</taxon>
        <taxon>Flavobacteriales</taxon>
        <taxon>Flavobacteriaceae</taxon>
        <taxon>Maribacter</taxon>
    </lineage>
</organism>
<keyword evidence="1" id="KW-0998">Cell outer membrane</keyword>
<feature type="transmembrane region" description="Helical" evidence="2">
    <location>
        <begin position="87"/>
        <end position="106"/>
    </location>
</feature>
<protein>
    <submittedName>
        <fullName evidence="4">Signal transducer regulating beta-lactamase production, contains metallopeptidase domain</fullName>
    </submittedName>
</protein>
<evidence type="ECO:0000313" key="5">
    <source>
        <dbReference type="Proteomes" id="UP000198990"/>
    </source>
</evidence>
<name>A0A1H7P032_9FLAO</name>
<dbReference type="PROSITE" id="PS52016">
    <property type="entry name" value="TONB_DEPENDENT_REC_3"/>
    <property type="match status" value="1"/>
</dbReference>
<evidence type="ECO:0000256" key="1">
    <source>
        <dbReference type="PROSITE-ProRule" id="PRU01360"/>
    </source>
</evidence>
<feature type="transmembrane region" description="Helical" evidence="2">
    <location>
        <begin position="6"/>
        <end position="25"/>
    </location>
</feature>
<keyword evidence="1" id="KW-1134">Transmembrane beta strand</keyword>
<feature type="transmembrane region" description="Helical" evidence="2">
    <location>
        <begin position="263"/>
        <end position="282"/>
    </location>
</feature>
<keyword evidence="1 2" id="KW-0812">Transmembrane</keyword>
<feature type="domain" description="Peptidase M56" evidence="3">
    <location>
        <begin position="143"/>
        <end position="253"/>
    </location>
</feature>
<dbReference type="GO" id="GO:0009279">
    <property type="term" value="C:cell outer membrane"/>
    <property type="evidence" value="ECO:0007669"/>
    <property type="project" value="UniProtKB-SubCell"/>
</dbReference>
<dbReference type="AlphaFoldDB" id="A0A1H7P032"/>
<proteinExistence type="inferred from homology"/>
<dbReference type="EMBL" id="FNZN01000003">
    <property type="protein sequence ID" value="SEL29123.1"/>
    <property type="molecule type" value="Genomic_DNA"/>
</dbReference>
<evidence type="ECO:0000256" key="2">
    <source>
        <dbReference type="SAM" id="Phobius"/>
    </source>
</evidence>
<comment type="subcellular location">
    <subcellularLocation>
        <location evidence="1">Cell outer membrane</location>
        <topology evidence="1">Multi-pass membrane protein</topology>
    </subcellularLocation>
</comment>
<reference evidence="5" key="1">
    <citation type="submission" date="2016-10" db="EMBL/GenBank/DDBJ databases">
        <authorList>
            <person name="Varghese N."/>
            <person name="Submissions S."/>
        </authorList>
    </citation>
    <scope>NUCLEOTIDE SEQUENCE [LARGE SCALE GENOMIC DNA]</scope>
    <source>
        <strain evidence="5">DSM 16471</strain>
    </source>
</reference>
<comment type="similarity">
    <text evidence="1">Belongs to the TonB-dependent receptor family.</text>
</comment>
<feature type="transmembrane region" description="Helical" evidence="2">
    <location>
        <begin position="37"/>
        <end position="55"/>
    </location>
</feature>
<dbReference type="Proteomes" id="UP000198990">
    <property type="component" value="Unassembled WGS sequence"/>
</dbReference>
<dbReference type="Pfam" id="PF05569">
    <property type="entry name" value="Peptidase_M56"/>
    <property type="match status" value="1"/>
</dbReference>
<dbReference type="CDD" id="cd07341">
    <property type="entry name" value="M56_BlaR1_MecR1_like"/>
    <property type="match status" value="1"/>
</dbReference>
<dbReference type="InterPro" id="IPR008756">
    <property type="entry name" value="Peptidase_M56"/>
</dbReference>
<accession>A0A1H7P032</accession>
<sequence>MEALFYYILKVSSVLLLFYSCYHVLLRKETLFKFNRLFLLNGLILSALFPLLYITNTINAPIFDLTNTNAAIPALSEPSTVNALTPYSYLITLYLIGVFILFIKLIRQGLDLKSVLNTGERITLPTTVHIKTKATMQPFSFFNNIVYNPTLHTEKELKAIVAHEEVHAAQLHSLDIILMEVFLILQWFNPIAWLYRIAVKQNLEFLADTENHQIKTNKKAYQYILLQRAVGNHHSSIVNPFFNSLIKKRIVMINQQKSHKLKALKSLLILPFLAFFLLGFNVREVYSYKINSQFDSAQNTIELLIDKNTSDSQFLKIKADLVNEKFDFSYTTVRNEDGEIINISIEISGGNKRNGEVSSRYNSVSDHDTIDPTYIIIDTDKNSILFRNAEENNKVVNIKKSTSVNNKQISISSSTTEDYDVKIVEKEGNGFMFITTDGKEEPLFYIDGKKSDAKAIKILDESTIKSMNVIKWDKAIEKYGKEAKHGVIEIITKE</sequence>
<evidence type="ECO:0000259" key="3">
    <source>
        <dbReference type="Pfam" id="PF05569"/>
    </source>
</evidence>
<keyword evidence="1 2" id="KW-0472">Membrane</keyword>
<dbReference type="RefSeq" id="WP_091622657.1">
    <property type="nucleotide sequence ID" value="NZ_FNZN01000003.1"/>
</dbReference>
<keyword evidence="5" id="KW-1185">Reference proteome</keyword>
<dbReference type="InterPro" id="IPR039426">
    <property type="entry name" value="TonB-dep_rcpt-like"/>
</dbReference>
<evidence type="ECO:0000313" key="4">
    <source>
        <dbReference type="EMBL" id="SEL29123.1"/>
    </source>
</evidence>
<dbReference type="OrthoDB" id="1522859at2"/>
<keyword evidence="2" id="KW-1133">Transmembrane helix</keyword>
<keyword evidence="1" id="KW-0813">Transport</keyword>
<dbReference type="STRING" id="228957.SAMN04488008_103324"/>
<gene>
    <name evidence="4" type="ORF">SAMN04488008_103324</name>
</gene>